<dbReference type="CDD" id="cd02181">
    <property type="entry name" value="GH16_fungal_Lam16A_glucanase"/>
    <property type="match status" value="1"/>
</dbReference>
<sequence length="386" mass="41709">MAVSSSLRSTVALLPFFAVAAAARSIGLSLSAWNTTSISIEVASSKIQYTRDAWWLGSSFFDNFDFVTSQEFISNPGLNRSDPTNGFVNYVNETTALTTGLIQFGDYGTPRWGVDTTHNYTLGKDWGRPSIRLESKRSWTHGLFLADIAHMPGAACGVWPAFWTLGSGAWPYNGEIDLIEGANLNADNQITLHTSDNCTMLTPPAAALAPVRDPKNRSRAAYFDLASGECSTNYTTAGCYVNATVPANYGDAFNANGGGIYAMQWTSAFIRTWFFPRGAVPAEVQAAVAGVNDNPDVSAFGLPQAAFVGGRGCNVDQRFKEHRLIFDTTFCGDWAGTQYPSTCPAPAARSKPESCAIYVGANPQAFTEAYWEVNSISVFKELPTYG</sequence>
<dbReference type="EMBL" id="JAGTJR010000009">
    <property type="protein sequence ID" value="KAH7054369.1"/>
    <property type="molecule type" value="Genomic_DNA"/>
</dbReference>
<dbReference type="InterPro" id="IPR050546">
    <property type="entry name" value="Glycosyl_Hydrlase_16"/>
</dbReference>
<feature type="signal peptide" evidence="1">
    <location>
        <begin position="1"/>
        <end position="23"/>
    </location>
</feature>
<name>A0ABQ8GFD5_9PEZI</name>
<dbReference type="InterPro" id="IPR000757">
    <property type="entry name" value="Beta-glucanase-like"/>
</dbReference>
<accession>A0ABQ8GFD5</accession>
<reference evidence="3 4" key="1">
    <citation type="journal article" date="2021" name="Nat. Commun.">
        <title>Genetic determinants of endophytism in the Arabidopsis root mycobiome.</title>
        <authorList>
            <person name="Mesny F."/>
            <person name="Miyauchi S."/>
            <person name="Thiergart T."/>
            <person name="Pickel B."/>
            <person name="Atanasova L."/>
            <person name="Karlsson M."/>
            <person name="Huettel B."/>
            <person name="Barry K.W."/>
            <person name="Haridas S."/>
            <person name="Chen C."/>
            <person name="Bauer D."/>
            <person name="Andreopoulos W."/>
            <person name="Pangilinan J."/>
            <person name="LaButti K."/>
            <person name="Riley R."/>
            <person name="Lipzen A."/>
            <person name="Clum A."/>
            <person name="Drula E."/>
            <person name="Henrissat B."/>
            <person name="Kohler A."/>
            <person name="Grigoriev I.V."/>
            <person name="Martin F.M."/>
            <person name="Hacquard S."/>
        </authorList>
    </citation>
    <scope>NUCLEOTIDE SEQUENCE [LARGE SCALE GENOMIC DNA]</scope>
    <source>
        <strain evidence="3 4">MPI-SDFR-AT-0080</strain>
    </source>
</reference>
<evidence type="ECO:0000256" key="1">
    <source>
        <dbReference type="SAM" id="SignalP"/>
    </source>
</evidence>
<dbReference type="PANTHER" id="PTHR10963:SF24">
    <property type="entry name" value="GLYCOSIDASE C21B10.07-RELATED"/>
    <property type="match status" value="1"/>
</dbReference>
<evidence type="ECO:0000313" key="3">
    <source>
        <dbReference type="EMBL" id="KAH7054369.1"/>
    </source>
</evidence>
<dbReference type="PANTHER" id="PTHR10963">
    <property type="entry name" value="GLYCOSYL HYDROLASE-RELATED"/>
    <property type="match status" value="1"/>
</dbReference>
<feature type="chain" id="PRO_5047087909" evidence="1">
    <location>
        <begin position="24"/>
        <end position="386"/>
    </location>
</feature>
<evidence type="ECO:0000259" key="2">
    <source>
        <dbReference type="PROSITE" id="PS51762"/>
    </source>
</evidence>
<proteinExistence type="predicted"/>
<protein>
    <submittedName>
        <fullName evidence="3">Concanavalin A-like lectin/glucanase domain-containing protein</fullName>
    </submittedName>
</protein>
<dbReference type="InterPro" id="IPR013320">
    <property type="entry name" value="ConA-like_dom_sf"/>
</dbReference>
<comment type="caution">
    <text evidence="3">The sequence shown here is derived from an EMBL/GenBank/DDBJ whole genome shotgun (WGS) entry which is preliminary data.</text>
</comment>
<gene>
    <name evidence="3" type="ORF">B0J12DRAFT_451426</name>
</gene>
<dbReference type="PROSITE" id="PS51762">
    <property type="entry name" value="GH16_2"/>
    <property type="match status" value="1"/>
</dbReference>
<organism evidence="3 4">
    <name type="scientific">Macrophomina phaseolina</name>
    <dbReference type="NCBI Taxonomy" id="35725"/>
    <lineage>
        <taxon>Eukaryota</taxon>
        <taxon>Fungi</taxon>
        <taxon>Dikarya</taxon>
        <taxon>Ascomycota</taxon>
        <taxon>Pezizomycotina</taxon>
        <taxon>Dothideomycetes</taxon>
        <taxon>Dothideomycetes incertae sedis</taxon>
        <taxon>Botryosphaeriales</taxon>
        <taxon>Botryosphaeriaceae</taxon>
        <taxon>Macrophomina</taxon>
    </lineage>
</organism>
<dbReference type="Gene3D" id="2.60.120.200">
    <property type="match status" value="1"/>
</dbReference>
<dbReference type="Proteomes" id="UP000774617">
    <property type="component" value="Unassembled WGS sequence"/>
</dbReference>
<keyword evidence="4" id="KW-1185">Reference proteome</keyword>
<dbReference type="SUPFAM" id="SSF49899">
    <property type="entry name" value="Concanavalin A-like lectins/glucanases"/>
    <property type="match status" value="1"/>
</dbReference>
<feature type="domain" description="GH16" evidence="2">
    <location>
        <begin position="31"/>
        <end position="343"/>
    </location>
</feature>
<evidence type="ECO:0000313" key="4">
    <source>
        <dbReference type="Proteomes" id="UP000774617"/>
    </source>
</evidence>
<keyword evidence="1" id="KW-0732">Signal</keyword>
<dbReference type="Pfam" id="PF26113">
    <property type="entry name" value="GH16_XgeA"/>
    <property type="match status" value="1"/>
</dbReference>